<feature type="domain" description="Fumarylacetoacetase-like C-terminal" evidence="3">
    <location>
        <begin position="98"/>
        <end position="275"/>
    </location>
</feature>
<dbReference type="PANTHER" id="PTHR30143:SF0">
    <property type="entry name" value="2-KETO-4-PENTENOATE HYDRATASE"/>
    <property type="match status" value="1"/>
</dbReference>
<proteinExistence type="predicted"/>
<accession>A0A5S9PX20</accession>
<reference evidence="4 5" key="1">
    <citation type="submission" date="2019-11" db="EMBL/GenBank/DDBJ databases">
        <authorList>
            <person name="Holert J."/>
        </authorList>
    </citation>
    <scope>NUCLEOTIDE SEQUENCE [LARGE SCALE GENOMIC DNA]</scope>
    <source>
        <strain evidence="4">BC5_2</strain>
    </source>
</reference>
<protein>
    <submittedName>
        <fullName evidence="4">2-oxo-hept-4-ene-1,7-dioate hydratase</fullName>
        <ecNumber evidence="4">4.2.1.163</ecNumber>
    </submittedName>
</protein>
<evidence type="ECO:0000313" key="5">
    <source>
        <dbReference type="Proteomes" id="UP000434580"/>
    </source>
</evidence>
<feature type="signal peptide" evidence="2">
    <location>
        <begin position="1"/>
        <end position="23"/>
    </location>
</feature>
<dbReference type="GO" id="GO:0005737">
    <property type="term" value="C:cytoplasm"/>
    <property type="evidence" value="ECO:0007669"/>
    <property type="project" value="TreeGrafter"/>
</dbReference>
<feature type="chain" id="PRO_5030138068" evidence="2">
    <location>
        <begin position="24"/>
        <end position="283"/>
    </location>
</feature>
<dbReference type="InterPro" id="IPR050772">
    <property type="entry name" value="Hydratase-Decarb/MhpD_sf"/>
</dbReference>
<dbReference type="GO" id="GO:0008684">
    <property type="term" value="F:2-oxopent-4-enoate hydratase activity"/>
    <property type="evidence" value="ECO:0007669"/>
    <property type="project" value="TreeGrafter"/>
</dbReference>
<keyword evidence="1 4" id="KW-0456">Lyase</keyword>
<dbReference type="InterPro" id="IPR011234">
    <property type="entry name" value="Fumarylacetoacetase-like_C"/>
</dbReference>
<organism evidence="4 5">
    <name type="scientific">BD1-7 clade bacterium</name>
    <dbReference type="NCBI Taxonomy" id="2029982"/>
    <lineage>
        <taxon>Bacteria</taxon>
        <taxon>Pseudomonadati</taxon>
        <taxon>Pseudomonadota</taxon>
        <taxon>Gammaproteobacteria</taxon>
        <taxon>Cellvibrionales</taxon>
        <taxon>Spongiibacteraceae</taxon>
        <taxon>BD1-7 clade</taxon>
    </lineage>
</organism>
<dbReference type="Proteomes" id="UP000434580">
    <property type="component" value="Unassembled WGS sequence"/>
</dbReference>
<dbReference type="InterPro" id="IPR036663">
    <property type="entry name" value="Fumarylacetoacetase_C_sf"/>
</dbReference>
<dbReference type="Pfam" id="PF01557">
    <property type="entry name" value="FAA_hydrolase"/>
    <property type="match status" value="1"/>
</dbReference>
<name>A0A5S9PX20_9GAMM</name>
<dbReference type="OrthoDB" id="9792137at2"/>
<evidence type="ECO:0000259" key="3">
    <source>
        <dbReference type="Pfam" id="PF01557"/>
    </source>
</evidence>
<dbReference type="PANTHER" id="PTHR30143">
    <property type="entry name" value="ACID HYDRATASE"/>
    <property type="match status" value="1"/>
</dbReference>
<evidence type="ECO:0000256" key="1">
    <source>
        <dbReference type="ARBA" id="ARBA00023239"/>
    </source>
</evidence>
<gene>
    <name evidence="4" type="primary">hpcG</name>
    <name evidence="4" type="ORF">DPBNPPHM_01290</name>
</gene>
<evidence type="ECO:0000313" key="4">
    <source>
        <dbReference type="EMBL" id="CAA0109481.1"/>
    </source>
</evidence>
<dbReference type="SUPFAM" id="SSF56529">
    <property type="entry name" value="FAH"/>
    <property type="match status" value="1"/>
</dbReference>
<dbReference type="AlphaFoldDB" id="A0A5S9PX20"/>
<dbReference type="EC" id="4.2.1.163" evidence="4"/>
<dbReference type="PROSITE" id="PS51257">
    <property type="entry name" value="PROKAR_LIPOPROTEIN"/>
    <property type="match status" value="1"/>
</dbReference>
<sequence length="283" mass="29591">MNPFTRLTAASAVVALSSLIVLVACKSQNDDVTVATYISGWVYSRAVPLPTEEGLVSTMDEAYAFGAQFANGLPGADQRYGFKFGCGADVCPFAEHIPLVGSLWATMVSASGSSINVDEYVRGFVEGELAFRFAVDVTTPITAAQARKLATEVAPSAELPDFPFGDRPLNEARILDVVAANGIARGLVIGEFVSTSTLDVDTIVMTGTRDGELVLSGSAADVTGGSHWEALALAVSLLLENGHTVKAGDVIVTGTLGVPTPLQVAEYALDFGDLGRVVFRGVR</sequence>
<dbReference type="EMBL" id="CACSII010000016">
    <property type="protein sequence ID" value="CAA0109481.1"/>
    <property type="molecule type" value="Genomic_DNA"/>
</dbReference>
<evidence type="ECO:0000256" key="2">
    <source>
        <dbReference type="SAM" id="SignalP"/>
    </source>
</evidence>
<keyword evidence="2" id="KW-0732">Signal</keyword>
<dbReference type="Gene3D" id="3.90.850.10">
    <property type="entry name" value="Fumarylacetoacetase-like, C-terminal domain"/>
    <property type="match status" value="1"/>
</dbReference>